<reference evidence="4 5" key="1">
    <citation type="submission" date="2016-10" db="EMBL/GenBank/DDBJ databases">
        <authorList>
            <person name="de Groot N.N."/>
        </authorList>
    </citation>
    <scope>NUCLEOTIDE SEQUENCE [LARGE SCALE GENOMIC DNA]</scope>
    <source>
        <strain evidence="4 5">DSM 19886</strain>
    </source>
</reference>
<feature type="transmembrane region" description="Helical" evidence="2">
    <location>
        <begin position="12"/>
        <end position="30"/>
    </location>
</feature>
<dbReference type="Gene3D" id="3.30.9.10">
    <property type="entry name" value="D-Amino Acid Oxidase, subunit A, domain 2"/>
    <property type="match status" value="1"/>
</dbReference>
<dbReference type="GO" id="GO:0016491">
    <property type="term" value="F:oxidoreductase activity"/>
    <property type="evidence" value="ECO:0007669"/>
    <property type="project" value="UniProtKB-KW"/>
</dbReference>
<protein>
    <submittedName>
        <fullName evidence="4">4-methylaminobutanoate oxidase (Formaldehyde-forming)</fullName>
    </submittedName>
</protein>
<dbReference type="SUPFAM" id="SSF51905">
    <property type="entry name" value="FAD/NAD(P)-binding domain"/>
    <property type="match status" value="1"/>
</dbReference>
<keyword evidence="2" id="KW-0812">Transmembrane</keyword>
<name>A0A1G9UQA7_9FLAO</name>
<dbReference type="Pfam" id="PF01266">
    <property type="entry name" value="DAO"/>
    <property type="match status" value="1"/>
</dbReference>
<dbReference type="PANTHER" id="PTHR13847">
    <property type="entry name" value="SARCOSINE DEHYDROGENASE-RELATED"/>
    <property type="match status" value="1"/>
</dbReference>
<evidence type="ECO:0000313" key="5">
    <source>
        <dbReference type="Proteomes" id="UP000199440"/>
    </source>
</evidence>
<evidence type="ECO:0000259" key="3">
    <source>
        <dbReference type="Pfam" id="PF01266"/>
    </source>
</evidence>
<gene>
    <name evidence="4" type="ORF">SAMN04488514_111129</name>
</gene>
<keyword evidence="1" id="KW-0560">Oxidoreductase</keyword>
<accession>A0A1G9UQA7</accession>
<dbReference type="STRING" id="192904.SAMN04488514_111129"/>
<organism evidence="4 5">
    <name type="scientific">Kriegella aquimaris</name>
    <dbReference type="NCBI Taxonomy" id="192904"/>
    <lineage>
        <taxon>Bacteria</taxon>
        <taxon>Pseudomonadati</taxon>
        <taxon>Bacteroidota</taxon>
        <taxon>Flavobacteriia</taxon>
        <taxon>Flavobacteriales</taxon>
        <taxon>Flavobacteriaceae</taxon>
        <taxon>Kriegella</taxon>
    </lineage>
</organism>
<feature type="domain" description="FAD dependent oxidoreductase" evidence="3">
    <location>
        <begin position="12"/>
        <end position="371"/>
    </location>
</feature>
<dbReference type="RefSeq" id="WP_176801443.1">
    <property type="nucleotide sequence ID" value="NZ_FNGV01000011.1"/>
</dbReference>
<sequence>MNKNNTTIPKADLVIVGGGIFGCAIAYYFSRNNPDKKVILLERNELNNAATSRAAALMTMVRSKRSYIPLTIETFKVAKEMERELGETLDFKNSGMLHVAASDAKVKALEELMQIAKEYNQEAYYISPEEARKKVPWLKTDEALKIGFVPNEAYCDPYMLGTFFARCAKRQGAEIRLGVEALGLLGEGDKIVGVKTSEGNIHTECVIDAAGVWAPILANEAGVGLPMAPVRSQYWITERSELFPVDSPMVLLPDAQAYARPEGGSLLFGIRESNSVVESPKKVPRDISDFVFSDDDGMNDLIENGEKLARFFPGFYDIGIKYYVAGFSGYTPDSQLVLGEIPGVKGLLIASGCCGAGISVAGGVGLGMAELAAGRINPFDYSEFSVKRFGEIDSFSNDWLERCAAARSNKVSG</sequence>
<proteinExistence type="predicted"/>
<keyword evidence="2" id="KW-1133">Transmembrane helix</keyword>
<dbReference type="PROSITE" id="PS51257">
    <property type="entry name" value="PROKAR_LIPOPROTEIN"/>
    <property type="match status" value="1"/>
</dbReference>
<keyword evidence="5" id="KW-1185">Reference proteome</keyword>
<dbReference type="InterPro" id="IPR006076">
    <property type="entry name" value="FAD-dep_OxRdtase"/>
</dbReference>
<dbReference type="EMBL" id="FNGV01000011">
    <property type="protein sequence ID" value="SDM62122.1"/>
    <property type="molecule type" value="Genomic_DNA"/>
</dbReference>
<dbReference type="AlphaFoldDB" id="A0A1G9UQA7"/>
<dbReference type="Gene3D" id="3.50.50.60">
    <property type="entry name" value="FAD/NAD(P)-binding domain"/>
    <property type="match status" value="1"/>
</dbReference>
<evidence type="ECO:0000256" key="1">
    <source>
        <dbReference type="ARBA" id="ARBA00023002"/>
    </source>
</evidence>
<dbReference type="Proteomes" id="UP000199440">
    <property type="component" value="Unassembled WGS sequence"/>
</dbReference>
<dbReference type="GO" id="GO:0005737">
    <property type="term" value="C:cytoplasm"/>
    <property type="evidence" value="ECO:0007669"/>
    <property type="project" value="TreeGrafter"/>
</dbReference>
<evidence type="ECO:0000256" key="2">
    <source>
        <dbReference type="SAM" id="Phobius"/>
    </source>
</evidence>
<evidence type="ECO:0000313" key="4">
    <source>
        <dbReference type="EMBL" id="SDM62122.1"/>
    </source>
</evidence>
<dbReference type="PANTHER" id="PTHR13847:SF287">
    <property type="entry name" value="FAD-DEPENDENT OXIDOREDUCTASE DOMAIN-CONTAINING PROTEIN 1"/>
    <property type="match status" value="1"/>
</dbReference>
<dbReference type="InterPro" id="IPR036188">
    <property type="entry name" value="FAD/NAD-bd_sf"/>
</dbReference>
<keyword evidence="2" id="KW-0472">Membrane</keyword>
<dbReference type="SUPFAM" id="SSF54373">
    <property type="entry name" value="FAD-linked reductases, C-terminal domain"/>
    <property type="match status" value="1"/>
</dbReference>